<comment type="caution">
    <text evidence="15">The sequence shown here is derived from an EMBL/GenBank/DDBJ whole genome shotgun (WGS) entry which is preliminary data.</text>
</comment>
<evidence type="ECO:0000256" key="3">
    <source>
        <dbReference type="ARBA" id="ARBA00005704"/>
    </source>
</evidence>
<dbReference type="SUPFAM" id="SSF51621">
    <property type="entry name" value="Phosphoenolpyruvate/pyruvate domain"/>
    <property type="match status" value="1"/>
</dbReference>
<comment type="catalytic activity">
    <reaction evidence="1">
        <text>(2S,3R)-3-hydroxybutane-1,2,3-tricarboxylate = pyruvate + succinate</text>
        <dbReference type="Rhea" id="RHEA:16809"/>
        <dbReference type="ChEBI" id="CHEBI:15361"/>
        <dbReference type="ChEBI" id="CHEBI:30031"/>
        <dbReference type="ChEBI" id="CHEBI:57429"/>
        <dbReference type="EC" id="4.1.3.30"/>
    </reaction>
</comment>
<comment type="cofactor">
    <cofactor evidence="14">
        <name>Mg(2+)</name>
        <dbReference type="ChEBI" id="CHEBI:18420"/>
    </cofactor>
    <text evidence="14">Can also use Mn(2+) ion.</text>
</comment>
<comment type="similarity">
    <text evidence="3 11">Belongs to the isocitrate lyase/PEP mutase superfamily. Isocitrate lyase family.</text>
</comment>
<dbReference type="OrthoDB" id="4078635at2759"/>
<dbReference type="PANTHER" id="PTHR21631:SF3">
    <property type="entry name" value="BIFUNCTIONAL GLYOXYLATE CYCLE PROTEIN"/>
    <property type="match status" value="1"/>
</dbReference>
<dbReference type="PANTHER" id="PTHR21631">
    <property type="entry name" value="ISOCITRATE LYASE/MALATE SYNTHASE"/>
    <property type="match status" value="1"/>
</dbReference>
<accession>A0A420YCS4</accession>
<dbReference type="InterPro" id="IPR006254">
    <property type="entry name" value="Isocitrate_lyase"/>
</dbReference>
<evidence type="ECO:0000256" key="1">
    <source>
        <dbReference type="ARBA" id="ARBA00001050"/>
    </source>
</evidence>
<feature type="active site" description="Proton acceptor" evidence="12">
    <location>
        <position position="215"/>
    </location>
</feature>
<dbReference type="FunFam" id="1.10.10.850:FF:000001">
    <property type="entry name" value="Isocitrate lyase"/>
    <property type="match status" value="1"/>
</dbReference>
<feature type="binding site" evidence="13">
    <location>
        <position position="252"/>
    </location>
    <ligand>
        <name>substrate</name>
    </ligand>
</feature>
<keyword evidence="9 11" id="KW-0456">Lyase</keyword>
<dbReference type="Gene3D" id="3.20.20.60">
    <property type="entry name" value="Phosphoenolpyruvate-binding domains"/>
    <property type="match status" value="1"/>
</dbReference>
<keyword evidence="7" id="KW-0816">Tricarboxylic acid cycle</keyword>
<dbReference type="GO" id="GO:0046421">
    <property type="term" value="F:methylisocitrate lyase activity"/>
    <property type="evidence" value="ECO:0007669"/>
    <property type="project" value="UniProtKB-EC"/>
</dbReference>
<feature type="binding site" evidence="14">
    <location>
        <position position="177"/>
    </location>
    <ligand>
        <name>Mg(2+)</name>
        <dbReference type="ChEBI" id="CHEBI:18420"/>
    </ligand>
</feature>
<dbReference type="PIRSF" id="PIRSF001362">
    <property type="entry name" value="Isocit_lyase"/>
    <property type="match status" value="1"/>
</dbReference>
<evidence type="ECO:0000256" key="9">
    <source>
        <dbReference type="ARBA" id="ARBA00023239"/>
    </source>
</evidence>
<dbReference type="Proteomes" id="UP000275385">
    <property type="component" value="Unassembled WGS sequence"/>
</dbReference>
<feature type="binding site" evidence="13">
    <location>
        <begin position="216"/>
        <end position="217"/>
    </location>
    <ligand>
        <name>substrate</name>
    </ligand>
</feature>
<evidence type="ECO:0000256" key="11">
    <source>
        <dbReference type="PIRNR" id="PIRNR001362"/>
    </source>
</evidence>
<evidence type="ECO:0000256" key="6">
    <source>
        <dbReference type="ARBA" id="ARBA00022435"/>
    </source>
</evidence>
<evidence type="ECO:0000256" key="5">
    <source>
        <dbReference type="ARBA" id="ARBA00017446"/>
    </source>
</evidence>
<dbReference type="InterPro" id="IPR018523">
    <property type="entry name" value="Isocitrate_lyase_ph_CS"/>
</dbReference>
<evidence type="ECO:0000313" key="15">
    <source>
        <dbReference type="EMBL" id="RKU45705.1"/>
    </source>
</evidence>
<keyword evidence="14" id="KW-0460">Magnesium</keyword>
<proteinExistence type="inferred from homology"/>
<evidence type="ECO:0000256" key="12">
    <source>
        <dbReference type="PIRSR" id="PIRSR001362-1"/>
    </source>
</evidence>
<dbReference type="InterPro" id="IPR040442">
    <property type="entry name" value="Pyrv_kinase-like_dom_sf"/>
</dbReference>
<keyword evidence="6" id="KW-0329">Glyoxylate bypass</keyword>
<evidence type="ECO:0000256" key="4">
    <source>
        <dbReference type="ARBA" id="ARBA00011881"/>
    </source>
</evidence>
<organism evidence="15 16">
    <name type="scientific">Coniochaeta pulveracea</name>
    <dbReference type="NCBI Taxonomy" id="177199"/>
    <lineage>
        <taxon>Eukaryota</taxon>
        <taxon>Fungi</taxon>
        <taxon>Dikarya</taxon>
        <taxon>Ascomycota</taxon>
        <taxon>Pezizomycotina</taxon>
        <taxon>Sordariomycetes</taxon>
        <taxon>Sordariomycetidae</taxon>
        <taxon>Coniochaetales</taxon>
        <taxon>Coniochaetaceae</taxon>
        <taxon>Coniochaeta</taxon>
    </lineage>
</organism>
<feature type="binding site" evidence="13">
    <location>
        <begin position="106"/>
        <end position="108"/>
    </location>
    <ligand>
        <name>substrate</name>
    </ligand>
</feature>
<evidence type="ECO:0000256" key="7">
    <source>
        <dbReference type="ARBA" id="ARBA00022532"/>
    </source>
</evidence>
<reference evidence="15 16" key="1">
    <citation type="submission" date="2018-08" db="EMBL/GenBank/DDBJ databases">
        <title>Draft genome of the lignicolous fungus Coniochaeta pulveracea.</title>
        <authorList>
            <person name="Borstlap C.J."/>
            <person name="De Witt R.N."/>
            <person name="Botha A."/>
            <person name="Volschenk H."/>
        </authorList>
    </citation>
    <scope>NUCLEOTIDE SEQUENCE [LARGE SCALE GENOMIC DNA]</scope>
    <source>
        <strain evidence="15 16">CAB683</strain>
    </source>
</reference>
<dbReference type="GO" id="GO:0006099">
    <property type="term" value="P:tricarboxylic acid cycle"/>
    <property type="evidence" value="ECO:0007669"/>
    <property type="project" value="UniProtKB-KW"/>
</dbReference>
<evidence type="ECO:0000256" key="8">
    <source>
        <dbReference type="ARBA" id="ARBA00022723"/>
    </source>
</evidence>
<comment type="pathway">
    <text evidence="2">Carbohydrate metabolism; glyoxylate cycle; (S)-malate from isocitrate: step 1/2.</text>
</comment>
<dbReference type="InterPro" id="IPR015813">
    <property type="entry name" value="Pyrv/PenolPyrv_kinase-like_dom"/>
</dbReference>
<evidence type="ECO:0000256" key="14">
    <source>
        <dbReference type="PIRSR" id="PIRSR001362-3"/>
    </source>
</evidence>
<dbReference type="EMBL" id="QVQW01000019">
    <property type="protein sequence ID" value="RKU45705.1"/>
    <property type="molecule type" value="Genomic_DNA"/>
</dbReference>
<dbReference type="GO" id="GO:0046872">
    <property type="term" value="F:metal ion binding"/>
    <property type="evidence" value="ECO:0007669"/>
    <property type="project" value="UniProtKB-KW"/>
</dbReference>
<name>A0A420YCS4_9PEZI</name>
<dbReference type="STRING" id="177199.A0A420YCS4"/>
<dbReference type="NCBIfam" id="TIGR01346">
    <property type="entry name" value="isocit_lyase"/>
    <property type="match status" value="1"/>
</dbReference>
<evidence type="ECO:0000256" key="10">
    <source>
        <dbReference type="ARBA" id="ARBA00023531"/>
    </source>
</evidence>
<feature type="binding site" evidence="13">
    <location>
        <begin position="434"/>
        <end position="438"/>
    </location>
    <ligand>
        <name>substrate</name>
    </ligand>
</feature>
<dbReference type="GO" id="GO:0004451">
    <property type="term" value="F:isocitrate lyase activity"/>
    <property type="evidence" value="ECO:0007669"/>
    <property type="project" value="UniProtKB-EC"/>
</dbReference>
<dbReference type="Gene3D" id="1.10.10.850">
    <property type="match status" value="1"/>
</dbReference>
<comment type="subunit">
    <text evidence="4">Homotetramer.</text>
</comment>
<dbReference type="AlphaFoldDB" id="A0A420YCS4"/>
<comment type="catalytic activity">
    <reaction evidence="10">
        <text>D-threo-isocitrate = glyoxylate + succinate</text>
        <dbReference type="Rhea" id="RHEA:13245"/>
        <dbReference type="ChEBI" id="CHEBI:15562"/>
        <dbReference type="ChEBI" id="CHEBI:30031"/>
        <dbReference type="ChEBI" id="CHEBI:36655"/>
        <dbReference type="EC" id="4.1.3.1"/>
    </reaction>
</comment>
<evidence type="ECO:0000256" key="13">
    <source>
        <dbReference type="PIRSR" id="PIRSR001362-2"/>
    </source>
</evidence>
<evidence type="ECO:0000256" key="2">
    <source>
        <dbReference type="ARBA" id="ARBA00004793"/>
    </source>
</evidence>
<dbReference type="Pfam" id="PF00463">
    <property type="entry name" value="ICL"/>
    <property type="match status" value="1"/>
</dbReference>
<keyword evidence="16" id="KW-1185">Reference proteome</keyword>
<gene>
    <name evidence="15" type="primary">ICL1</name>
    <name evidence="15" type="ORF">DL546_007045</name>
</gene>
<evidence type="ECO:0000313" key="16">
    <source>
        <dbReference type="Proteomes" id="UP000275385"/>
    </source>
</evidence>
<keyword evidence="8 14" id="KW-0479">Metal-binding</keyword>
<protein>
    <recommendedName>
        <fullName evidence="5 11">Isocitrate lyase</fullName>
    </recommendedName>
</protein>
<sequence>MAANNMLPAQIDAAQEDARFQQEVEEVKRWWSDSRWRHTKRPFTAEAIVSKRGNLKIEYPSNAQSKKLWNILENRFQNKDASYTYGCLEPTMVTQMAKYLDTVYVSGWQSSSTASASDEPGPDLADYPYTTVPNKVAHLFMAQLFHDRKQRQERLTTPKEQRSKVANIDYLRPIIADADTGHGGLTAVMKLTKLFIEKGAAGIHIEDQAPGTKKCGHMAGKVLVPISEHINRLVAIRAQADIMGSNLLAIARTDAEAATLISTTIDPRDHAFIMGSTNPDLEPLSELMMAAEKAGKVGEQLQAVEDEWMAKANLRRFDDAVADAIKASGARNAAALEKQYRDAVNGKQLSNREARAVARKLLGKDIFFDWDAPRTREGYYRLQGGCDCAINRAIAYAPYCDAIWMESKLPDYKQAEEFARGVHAVWPEQKLAYNLSPSFNWKTAMPRAEQETYIRRLAKLGYCWQFITLAGLHTTALISDKFAKAYSQIGMRAYGELVQEPEMEGGVDVVKHQKWSGATYVDELQKMVTGGVSSTAAMGKGVTEDQFH</sequence>
<dbReference type="PROSITE" id="PS00161">
    <property type="entry name" value="ISOCITRATE_LYASE"/>
    <property type="match status" value="1"/>
</dbReference>
<feature type="binding site" evidence="13">
    <location>
        <position position="468"/>
    </location>
    <ligand>
        <name>substrate</name>
    </ligand>
</feature>
<dbReference type="GO" id="GO:0006097">
    <property type="term" value="P:glyoxylate cycle"/>
    <property type="evidence" value="ECO:0007669"/>
    <property type="project" value="UniProtKB-KW"/>
</dbReference>